<evidence type="ECO:0000259" key="1">
    <source>
        <dbReference type="PROSITE" id="PS50404"/>
    </source>
</evidence>
<dbReference type="GO" id="GO:0005737">
    <property type="term" value="C:cytoplasm"/>
    <property type="evidence" value="ECO:0007669"/>
    <property type="project" value="TreeGrafter"/>
</dbReference>
<dbReference type="RefSeq" id="WP_010489302.1">
    <property type="nucleotide sequence ID" value="NZ_FZOG01000003.1"/>
</dbReference>
<dbReference type="SUPFAM" id="SSF52833">
    <property type="entry name" value="Thioredoxin-like"/>
    <property type="match status" value="1"/>
</dbReference>
<dbReference type="EMBL" id="FZOG01000003">
    <property type="protein sequence ID" value="SNS62170.1"/>
    <property type="molecule type" value="Genomic_DNA"/>
</dbReference>
<dbReference type="PANTHER" id="PTHR43968:SF6">
    <property type="entry name" value="GLUTATHIONE S-TRANSFERASE OMEGA"/>
    <property type="match status" value="1"/>
</dbReference>
<dbReference type="SFLD" id="SFLDS00019">
    <property type="entry name" value="Glutathione_Transferase_(cytos"/>
    <property type="match status" value="1"/>
</dbReference>
<dbReference type="InterPro" id="IPR036282">
    <property type="entry name" value="Glutathione-S-Trfase_C_sf"/>
</dbReference>
<sequence length="223" mass="24668">MLKLYGFAVSNYYNMVKFALLEKGMAFEEVPFHPDQSEQSLNISPRGKVPALGTDQGYMSETSVILEYIEETGSGKSLLPSEPFARAQVRALMREIELYIELPARLGYPQAFFGMQIAPALQEKCKLELLAGVAALKRHGKFTPYVAGDSLTLADVYFLYSLDLACAVAQKLFDIDLLADFPQAGKLLAQLNRLESVQKIAADKEANMPEFMAMIKARAQANA</sequence>
<dbReference type="Gene3D" id="3.40.30.10">
    <property type="entry name" value="Glutaredoxin"/>
    <property type="match status" value="1"/>
</dbReference>
<keyword evidence="3" id="KW-0808">Transferase</keyword>
<dbReference type="AlphaFoldDB" id="A0A239FZG9"/>
<evidence type="ECO:0000313" key="3">
    <source>
        <dbReference type="EMBL" id="SNS62170.1"/>
    </source>
</evidence>
<name>A0A239FZG9_9PSED</name>
<evidence type="ECO:0000259" key="2">
    <source>
        <dbReference type="PROSITE" id="PS50405"/>
    </source>
</evidence>
<dbReference type="PROSITE" id="PS50404">
    <property type="entry name" value="GST_NTER"/>
    <property type="match status" value="1"/>
</dbReference>
<accession>A0A239FZG9</accession>
<dbReference type="CDD" id="cd00570">
    <property type="entry name" value="GST_N_family"/>
    <property type="match status" value="1"/>
</dbReference>
<dbReference type="InterPro" id="IPR010987">
    <property type="entry name" value="Glutathione-S-Trfase_C-like"/>
</dbReference>
<dbReference type="Proteomes" id="UP000242915">
    <property type="component" value="Unassembled WGS sequence"/>
</dbReference>
<proteinExistence type="predicted"/>
<dbReference type="InterPro" id="IPR050983">
    <property type="entry name" value="GST_Omega/HSP26"/>
</dbReference>
<organism evidence="3 4">
    <name type="scientific">Pseudomonas segetis</name>
    <dbReference type="NCBI Taxonomy" id="298908"/>
    <lineage>
        <taxon>Bacteria</taxon>
        <taxon>Pseudomonadati</taxon>
        <taxon>Pseudomonadota</taxon>
        <taxon>Gammaproteobacteria</taxon>
        <taxon>Pseudomonadales</taxon>
        <taxon>Pseudomonadaceae</taxon>
        <taxon>Pseudomonas</taxon>
    </lineage>
</organism>
<reference evidence="4" key="1">
    <citation type="submission" date="2017-06" db="EMBL/GenBank/DDBJ databases">
        <authorList>
            <person name="Varghese N."/>
            <person name="Submissions S."/>
        </authorList>
    </citation>
    <scope>NUCLEOTIDE SEQUENCE [LARGE SCALE GENOMIC DNA]</scope>
    <source>
        <strain evidence="4">CIP 108523</strain>
    </source>
</reference>
<evidence type="ECO:0000313" key="4">
    <source>
        <dbReference type="Proteomes" id="UP000242915"/>
    </source>
</evidence>
<dbReference type="Gene3D" id="1.20.1050.10">
    <property type="match status" value="1"/>
</dbReference>
<keyword evidence="4" id="KW-1185">Reference proteome</keyword>
<protein>
    <submittedName>
        <fullName evidence="3">Glutathione S-transferase</fullName>
    </submittedName>
</protein>
<dbReference type="InterPro" id="IPR040079">
    <property type="entry name" value="Glutathione_S-Trfase"/>
</dbReference>
<dbReference type="GO" id="GO:0016740">
    <property type="term" value="F:transferase activity"/>
    <property type="evidence" value="ECO:0007669"/>
    <property type="project" value="UniProtKB-KW"/>
</dbReference>
<feature type="domain" description="GST N-terminal" evidence="1">
    <location>
        <begin position="1"/>
        <end position="77"/>
    </location>
</feature>
<feature type="domain" description="GST C-terminal" evidence="2">
    <location>
        <begin position="82"/>
        <end position="211"/>
    </location>
</feature>
<dbReference type="Pfam" id="PF13417">
    <property type="entry name" value="GST_N_3"/>
    <property type="match status" value="1"/>
</dbReference>
<gene>
    <name evidence="3" type="ORF">SAMN05216255_2844</name>
</gene>
<dbReference type="InterPro" id="IPR004045">
    <property type="entry name" value="Glutathione_S-Trfase_N"/>
</dbReference>
<dbReference type="PANTHER" id="PTHR43968">
    <property type="match status" value="1"/>
</dbReference>
<dbReference type="PROSITE" id="PS50405">
    <property type="entry name" value="GST_CTER"/>
    <property type="match status" value="1"/>
</dbReference>
<dbReference type="InterPro" id="IPR036249">
    <property type="entry name" value="Thioredoxin-like_sf"/>
</dbReference>
<dbReference type="SUPFAM" id="SSF47616">
    <property type="entry name" value="GST C-terminal domain-like"/>
    <property type="match status" value="1"/>
</dbReference>